<reference evidence="2" key="1">
    <citation type="submission" date="2017-04" db="EMBL/GenBank/DDBJ databases">
        <authorList>
            <person name="Hayer J."/>
            <person name="Malmberg M."/>
            <person name="Hayer J."/>
        </authorList>
    </citation>
    <scope>NUCLEOTIDE SEQUENCE [LARGE SCALE GENOMIC DNA]</scope>
</reference>
<evidence type="ECO:0000313" key="2">
    <source>
        <dbReference type="Proteomes" id="UP000272067"/>
    </source>
</evidence>
<dbReference type="Proteomes" id="UP000272067">
    <property type="component" value="Segment"/>
</dbReference>
<dbReference type="Gene3D" id="2.70.40.10">
    <property type="match status" value="1"/>
</dbReference>
<dbReference type="EMBL" id="LT841149">
    <property type="protein sequence ID" value="SMG83463.1"/>
    <property type="molecule type" value="Genomic_DNA"/>
</dbReference>
<name>A0A1X7MP11_9ADEN</name>
<evidence type="ECO:0000313" key="1">
    <source>
        <dbReference type="EMBL" id="SMG83463.1"/>
    </source>
</evidence>
<dbReference type="GeneID" id="41902963"/>
<dbReference type="RefSeq" id="YP_009704145.1">
    <property type="nucleotide sequence ID" value="NC_044960.1"/>
</dbReference>
<dbReference type="KEGG" id="vg:41902963"/>
<dbReference type="InterPro" id="IPR036157">
    <property type="entry name" value="dUTPase-like_sf"/>
</dbReference>
<sequence>MVQKSFFVSLHDDTDTAPIYENDLIHIFSKSEVILQPGEKVSVPITPVDIFIPSGKYVTVSQSILFSEKKCLGEIYDIDTRFASLSEFKVTLWNSEPPFVIPKNSPICQLRLLDWIFDDPQPN</sequence>
<keyword evidence="2" id="KW-1185">Reference proteome</keyword>
<accession>A0A1X7MP11</accession>
<dbReference type="SUPFAM" id="SSF51283">
    <property type="entry name" value="dUTPase-like"/>
    <property type="match status" value="1"/>
</dbReference>
<proteinExistence type="predicted"/>
<organism evidence="1 2">
    <name type="scientific">Bottlenose dolphin adenovirus 1</name>
    <dbReference type="NCBI Taxonomy" id="1714377"/>
    <lineage>
        <taxon>Viruses</taxon>
        <taxon>Varidnaviria</taxon>
        <taxon>Bamfordvirae</taxon>
        <taxon>Preplasmiviricota</taxon>
        <taxon>Polisuviricotina</taxon>
        <taxon>Pharingeaviricetes</taxon>
        <taxon>Rowavirales</taxon>
        <taxon>Adenoviridae</taxon>
        <taxon>Mastadenovirus</taxon>
        <taxon>Mastadenovirus delphini</taxon>
        <taxon>Dolphin mastadenovirus B</taxon>
    </lineage>
</organism>
<protein>
    <submittedName>
        <fullName evidence="1">dUTPase</fullName>
    </submittedName>
</protein>